<keyword evidence="5 7" id="KW-0067">ATP-binding</keyword>
<dbReference type="Gene3D" id="3.30.200.20">
    <property type="entry name" value="Phosphorylase Kinase, domain 1"/>
    <property type="match status" value="1"/>
</dbReference>
<evidence type="ECO:0000256" key="9">
    <source>
        <dbReference type="PROSITE-ProRule" id="PRU10141"/>
    </source>
</evidence>
<dbReference type="PROSITE" id="PS00107">
    <property type="entry name" value="PROTEIN_KINASE_ATP"/>
    <property type="match status" value="1"/>
</dbReference>
<protein>
    <recommendedName>
        <fullName evidence="10">Protein kinase domain-containing protein</fullName>
    </recommendedName>
</protein>
<dbReference type="RefSeq" id="XP_005851920.1">
    <property type="nucleotide sequence ID" value="XM_005851858.1"/>
</dbReference>
<evidence type="ECO:0000256" key="7">
    <source>
        <dbReference type="PIRSR" id="PIRSR630616-2"/>
    </source>
</evidence>
<dbReference type="GO" id="GO:0005524">
    <property type="term" value="F:ATP binding"/>
    <property type="evidence" value="ECO:0007669"/>
    <property type="project" value="UniProtKB-UniRule"/>
</dbReference>
<dbReference type="PROSITE" id="PS50011">
    <property type="entry name" value="PROTEIN_KINASE_DOM"/>
    <property type="match status" value="1"/>
</dbReference>
<keyword evidence="12" id="KW-1185">Reference proteome</keyword>
<dbReference type="Proteomes" id="UP000008141">
    <property type="component" value="Unassembled WGS sequence"/>
</dbReference>
<dbReference type="EMBL" id="GL433835">
    <property type="protein sequence ID" value="EFN59818.1"/>
    <property type="molecule type" value="Genomic_DNA"/>
</dbReference>
<dbReference type="SMART" id="SM00220">
    <property type="entry name" value="S_TKc"/>
    <property type="match status" value="1"/>
</dbReference>
<keyword evidence="2" id="KW-0808">Transferase</keyword>
<feature type="binding site" evidence="7">
    <location>
        <begin position="147"/>
        <end position="148"/>
    </location>
    <ligand>
        <name>ATP</name>
        <dbReference type="ChEBI" id="CHEBI:30616"/>
    </ligand>
</feature>
<feature type="active site" description="Proton acceptor" evidence="6">
    <location>
        <position position="143"/>
    </location>
</feature>
<dbReference type="PANTHER" id="PTHR24350">
    <property type="entry name" value="SERINE/THREONINE-PROTEIN KINASE IAL-RELATED"/>
    <property type="match status" value="1"/>
</dbReference>
<accession>E1Z3C4</accession>
<dbReference type="KEGG" id="cvr:CHLNCDRAFT_33664"/>
<evidence type="ECO:0000256" key="4">
    <source>
        <dbReference type="ARBA" id="ARBA00022777"/>
    </source>
</evidence>
<dbReference type="eggNOG" id="KOG0583">
    <property type="taxonomic scope" value="Eukaryota"/>
</dbReference>
<dbReference type="CDD" id="cd14003">
    <property type="entry name" value="STKc_AMPK-like"/>
    <property type="match status" value="1"/>
</dbReference>
<evidence type="ECO:0000256" key="2">
    <source>
        <dbReference type="ARBA" id="ARBA00022679"/>
    </source>
</evidence>
<evidence type="ECO:0000313" key="11">
    <source>
        <dbReference type="EMBL" id="EFN59818.1"/>
    </source>
</evidence>
<evidence type="ECO:0000259" key="10">
    <source>
        <dbReference type="PROSITE" id="PS50011"/>
    </source>
</evidence>
<dbReference type="GeneID" id="17359573"/>
<dbReference type="AlphaFoldDB" id="E1Z3C4"/>
<feature type="cross-link" description="Glycyl lysine isopeptide (Lys-Gly) (interchain with G-Cter in SUMO2)" evidence="8">
    <location>
        <position position="145"/>
    </location>
</feature>
<dbReference type="GO" id="GO:0004674">
    <property type="term" value="F:protein serine/threonine kinase activity"/>
    <property type="evidence" value="ECO:0007669"/>
    <property type="project" value="UniProtKB-KW"/>
</dbReference>
<organism evidence="12">
    <name type="scientific">Chlorella variabilis</name>
    <name type="common">Green alga</name>
    <dbReference type="NCBI Taxonomy" id="554065"/>
    <lineage>
        <taxon>Eukaryota</taxon>
        <taxon>Viridiplantae</taxon>
        <taxon>Chlorophyta</taxon>
        <taxon>core chlorophytes</taxon>
        <taxon>Trebouxiophyceae</taxon>
        <taxon>Chlorellales</taxon>
        <taxon>Chlorellaceae</taxon>
        <taxon>Chlorella clade</taxon>
        <taxon>Chlorella</taxon>
    </lineage>
</organism>
<dbReference type="InterPro" id="IPR030616">
    <property type="entry name" value="Aur-like"/>
</dbReference>
<feature type="binding site" evidence="7">
    <location>
        <begin position="98"/>
        <end position="100"/>
    </location>
    <ligand>
        <name>ATP</name>
        <dbReference type="ChEBI" id="CHEBI:30616"/>
    </ligand>
</feature>
<dbReference type="SUPFAM" id="SSF56112">
    <property type="entry name" value="Protein kinase-like (PK-like)"/>
    <property type="match status" value="1"/>
</dbReference>
<keyword evidence="4" id="KW-0418">Kinase</keyword>
<evidence type="ECO:0000256" key="8">
    <source>
        <dbReference type="PIRSR" id="PIRSR630616-3"/>
    </source>
</evidence>
<gene>
    <name evidence="11" type="ORF">CHLNCDRAFT_33664</name>
</gene>
<dbReference type="InterPro" id="IPR017441">
    <property type="entry name" value="Protein_kinase_ATP_BS"/>
</dbReference>
<dbReference type="InterPro" id="IPR000719">
    <property type="entry name" value="Prot_kinase_dom"/>
</dbReference>
<feature type="binding site" evidence="7">
    <location>
        <position position="163"/>
    </location>
    <ligand>
        <name>ATP</name>
        <dbReference type="ChEBI" id="CHEBI:30616"/>
    </ligand>
</feature>
<keyword evidence="1" id="KW-0723">Serine/threonine-protein kinase</keyword>
<evidence type="ECO:0000256" key="5">
    <source>
        <dbReference type="ARBA" id="ARBA00022840"/>
    </source>
</evidence>
<dbReference type="Pfam" id="PF00069">
    <property type="entry name" value="Pkinase"/>
    <property type="match status" value="1"/>
</dbReference>
<evidence type="ECO:0000256" key="6">
    <source>
        <dbReference type="PIRSR" id="PIRSR630616-1"/>
    </source>
</evidence>
<sequence length="350" mass="38990">MAVAAHQADGIVSTPLLSDHPRYTQVAELGGGAHGKVLLALDRLTGQHVALKFVCRGPDHIDKYVEREIVNQLKLRHPHIIALQEVFLTDTHLVLAMEYAAGGNLFHYVKSRKGLSEHDARWFFQQLIIALAYCHSMGVSNRDIKLENTLLTGGACPTIKLADFGFSKDHDMHSAPTSRVGTPAYLAPEVINSRPGQAYDSQKADVWSCGVLLYTMCCNTYPFHRPQDALLPLHEALQAQFRRILLADYQFPPHKQLSEELRDLISRILVLDTNKRLSLQDIVGHPWFAKNLHPDALRFNESMVKESLANLPAPQMLEEVCVCVKCVWGVGGWGVGVQLLPACLLVLVWA</sequence>
<dbReference type="Gene3D" id="1.10.510.10">
    <property type="entry name" value="Transferase(Phosphotransferase) domain 1"/>
    <property type="match status" value="1"/>
</dbReference>
<dbReference type="InterPro" id="IPR011009">
    <property type="entry name" value="Kinase-like_dom_sf"/>
</dbReference>
<keyword evidence="3 7" id="KW-0547">Nucleotide-binding</keyword>
<dbReference type="FunFam" id="1.10.510.10:FF:000571">
    <property type="entry name" value="Maternal embryonic leucine zipper kinase"/>
    <property type="match status" value="1"/>
</dbReference>
<reference evidence="11 12" key="1">
    <citation type="journal article" date="2010" name="Plant Cell">
        <title>The Chlorella variabilis NC64A genome reveals adaptation to photosymbiosis, coevolution with viruses, and cryptic sex.</title>
        <authorList>
            <person name="Blanc G."/>
            <person name="Duncan G."/>
            <person name="Agarkova I."/>
            <person name="Borodovsky M."/>
            <person name="Gurnon J."/>
            <person name="Kuo A."/>
            <person name="Lindquist E."/>
            <person name="Lucas S."/>
            <person name="Pangilinan J."/>
            <person name="Polle J."/>
            <person name="Salamov A."/>
            <person name="Terry A."/>
            <person name="Yamada T."/>
            <person name="Dunigan D.D."/>
            <person name="Grigoriev I.V."/>
            <person name="Claverie J.M."/>
            <person name="Van Etten J.L."/>
        </authorList>
    </citation>
    <scope>NUCLEOTIDE SEQUENCE [LARGE SCALE GENOMIC DNA]</scope>
    <source>
        <strain evidence="11 12">NC64A</strain>
    </source>
</reference>
<evidence type="ECO:0000313" key="12">
    <source>
        <dbReference type="Proteomes" id="UP000008141"/>
    </source>
</evidence>
<dbReference type="STRING" id="554065.E1Z3C4"/>
<evidence type="ECO:0000256" key="1">
    <source>
        <dbReference type="ARBA" id="ARBA00022527"/>
    </source>
</evidence>
<proteinExistence type="predicted"/>
<evidence type="ECO:0000256" key="3">
    <source>
        <dbReference type="ARBA" id="ARBA00022741"/>
    </source>
</evidence>
<dbReference type="InParanoid" id="E1Z3C4"/>
<dbReference type="OrthoDB" id="40902at2759"/>
<name>E1Z3C4_CHLVA</name>
<feature type="binding site" evidence="7 9">
    <location>
        <position position="52"/>
    </location>
    <ligand>
        <name>ATP</name>
        <dbReference type="ChEBI" id="CHEBI:30616"/>
    </ligand>
</feature>
<feature type="domain" description="Protein kinase" evidence="10">
    <location>
        <begin position="23"/>
        <end position="288"/>
    </location>
</feature>